<dbReference type="Gene3D" id="3.40.50.300">
    <property type="entry name" value="P-loop containing nucleotide triphosphate hydrolases"/>
    <property type="match status" value="1"/>
</dbReference>
<feature type="transmembrane region" description="Helical" evidence="7">
    <location>
        <begin position="283"/>
        <end position="305"/>
    </location>
</feature>
<evidence type="ECO:0000256" key="4">
    <source>
        <dbReference type="ARBA" id="ARBA00022840"/>
    </source>
</evidence>
<protein>
    <submittedName>
        <fullName evidence="10">ATM1</fullName>
    </submittedName>
</protein>
<dbReference type="VEuPathDB" id="MicrosporidiaDB:HERIO_239"/>
<dbReference type="InterPro" id="IPR036640">
    <property type="entry name" value="ABC1_TM_sf"/>
</dbReference>
<dbReference type="InterPro" id="IPR003439">
    <property type="entry name" value="ABC_transporter-like_ATP-bd"/>
</dbReference>
<dbReference type="PROSITE" id="PS00211">
    <property type="entry name" value="ABC_TRANSPORTER_1"/>
    <property type="match status" value="1"/>
</dbReference>
<proteinExistence type="predicted"/>
<keyword evidence="5 7" id="KW-1133">Transmembrane helix</keyword>
<feature type="transmembrane region" description="Helical" evidence="7">
    <location>
        <begin position="69"/>
        <end position="88"/>
    </location>
</feature>
<dbReference type="Gene3D" id="1.20.1560.10">
    <property type="entry name" value="ABC transporter type 1, transmembrane domain"/>
    <property type="match status" value="1"/>
</dbReference>
<dbReference type="AlphaFoldDB" id="A0A1X0QDY5"/>
<name>A0A1X0QDY5_9MICR</name>
<keyword evidence="4" id="KW-0067">ATP-binding</keyword>
<organism evidence="10 11">
    <name type="scientific">Hepatospora eriocheir</name>
    <dbReference type="NCBI Taxonomy" id="1081669"/>
    <lineage>
        <taxon>Eukaryota</taxon>
        <taxon>Fungi</taxon>
        <taxon>Fungi incertae sedis</taxon>
        <taxon>Microsporidia</taxon>
        <taxon>Hepatosporidae</taxon>
        <taxon>Hepatospora</taxon>
    </lineage>
</organism>
<comment type="caution">
    <text evidence="10">The sequence shown here is derived from an EMBL/GenBank/DDBJ whole genome shotgun (WGS) entry which is preliminary data.</text>
</comment>
<dbReference type="PANTHER" id="PTHR24221:SF503">
    <property type="entry name" value="MITOCHONDRIAL POTASSIUM CHANNEL ATP-BINDING SUBUNIT"/>
    <property type="match status" value="1"/>
</dbReference>
<dbReference type="SUPFAM" id="SSF52540">
    <property type="entry name" value="P-loop containing nucleoside triphosphate hydrolases"/>
    <property type="match status" value="1"/>
</dbReference>
<evidence type="ECO:0000256" key="3">
    <source>
        <dbReference type="ARBA" id="ARBA00022741"/>
    </source>
</evidence>
<gene>
    <name evidence="10" type="primary">ATM1</name>
    <name evidence="10" type="ORF">HERIO_239</name>
</gene>
<dbReference type="GO" id="GO:0140359">
    <property type="term" value="F:ABC-type transporter activity"/>
    <property type="evidence" value="ECO:0007669"/>
    <property type="project" value="InterPro"/>
</dbReference>
<feature type="domain" description="ABC transporter" evidence="8">
    <location>
        <begin position="339"/>
        <end position="558"/>
    </location>
</feature>
<feature type="transmembrane region" description="Helical" evidence="7">
    <location>
        <begin position="137"/>
        <end position="158"/>
    </location>
</feature>
<keyword evidence="11" id="KW-1185">Reference proteome</keyword>
<dbReference type="GO" id="GO:0005524">
    <property type="term" value="F:ATP binding"/>
    <property type="evidence" value="ECO:0007669"/>
    <property type="project" value="UniProtKB-KW"/>
</dbReference>
<evidence type="ECO:0000313" key="11">
    <source>
        <dbReference type="Proteomes" id="UP000192356"/>
    </source>
</evidence>
<dbReference type="PANTHER" id="PTHR24221">
    <property type="entry name" value="ATP-BINDING CASSETTE SUB-FAMILY B"/>
    <property type="match status" value="1"/>
</dbReference>
<evidence type="ECO:0000259" key="9">
    <source>
        <dbReference type="PROSITE" id="PS50929"/>
    </source>
</evidence>
<evidence type="ECO:0000256" key="1">
    <source>
        <dbReference type="ARBA" id="ARBA00004141"/>
    </source>
</evidence>
<sequence>MNYKTDINVLKDIVKKYIFSDPELQKVVIPALAVLIMGKFIQVKAAAQVKDLSELIKDKHLSFGFLCKFGFYMLVSISISEFSSAWLCKFGQRGYRNAAKDGYEYYLRLHPTDYSSIGKGTIQNNIKRRASAVKDTIDVLTLNFTPLIFTLIFSFWNIFHNMNLKSLLLICFAIFLYIYLTIKITIWRNKIREDLIESTNKNQNILIDGLNNFEVIYTSATEKYEINRYNKYLKVTEKENTYLTRTMYFLNFVQGIIWESAIFILIFFNYFVMSKNDKNISEIGYILTMTGMLKSSLFNIGFMYGKYKSGIMNFRLTNKPSRSIKTLGKTKFGEFKKAISVYDLTMCYGDKIILESVNFNILKGEKIALIGSNGCGKSTLLKSLLKLNGANGYIFIDDHDVERIIDEDFRKLITYIPQNPTLFDEDVKYNIKYNHQKVFDDAMYSLASKMGLHDDIVRLNAGYETLCGENGTLLSGGERQKIFFLRALLSEIPVLALDEATSALDKKSEENIFSRISKMKDLTVIAIVHNLELLKYFDKILKVENRKVHEIPLNELKLN</sequence>
<comment type="subcellular location">
    <subcellularLocation>
        <location evidence="1">Membrane</location>
        <topology evidence="1">Multi-pass membrane protein</topology>
    </subcellularLocation>
</comment>
<evidence type="ECO:0000256" key="2">
    <source>
        <dbReference type="ARBA" id="ARBA00022692"/>
    </source>
</evidence>
<dbReference type="InterPro" id="IPR011527">
    <property type="entry name" value="ABC1_TM_dom"/>
</dbReference>
<dbReference type="GO" id="GO:0016887">
    <property type="term" value="F:ATP hydrolysis activity"/>
    <property type="evidence" value="ECO:0007669"/>
    <property type="project" value="InterPro"/>
</dbReference>
<dbReference type="PROSITE" id="PS50893">
    <property type="entry name" value="ABC_TRANSPORTER_2"/>
    <property type="match status" value="1"/>
</dbReference>
<dbReference type="EMBL" id="LVKB01000006">
    <property type="protein sequence ID" value="ORD97913.1"/>
    <property type="molecule type" value="Genomic_DNA"/>
</dbReference>
<dbReference type="InterPro" id="IPR017871">
    <property type="entry name" value="ABC_transporter-like_CS"/>
</dbReference>
<dbReference type="Proteomes" id="UP000192356">
    <property type="component" value="Unassembled WGS sequence"/>
</dbReference>
<dbReference type="Pfam" id="PF00005">
    <property type="entry name" value="ABC_tran"/>
    <property type="match status" value="1"/>
</dbReference>
<dbReference type="VEuPathDB" id="MicrosporidiaDB:A0H76_1855"/>
<reference evidence="10 11" key="1">
    <citation type="journal article" date="2017" name="Environ. Microbiol.">
        <title>Decay of the glycolytic pathway and adaptation to intranuclear parasitism within Enterocytozoonidae microsporidia.</title>
        <authorList>
            <person name="Wiredu Boakye D."/>
            <person name="Jaroenlak P."/>
            <person name="Prachumwat A."/>
            <person name="Williams T.A."/>
            <person name="Bateman K.S."/>
            <person name="Itsathitphaisarn O."/>
            <person name="Sritunyalucksana K."/>
            <person name="Paszkiewicz K.H."/>
            <person name="Moore K.A."/>
            <person name="Stentiford G.D."/>
            <person name="Williams B.A."/>
        </authorList>
    </citation>
    <scope>NUCLEOTIDE SEQUENCE [LARGE SCALE GENOMIC DNA]</scope>
    <source>
        <strain evidence="10 11">GB1</strain>
    </source>
</reference>
<dbReference type="SUPFAM" id="SSF90123">
    <property type="entry name" value="ABC transporter transmembrane region"/>
    <property type="match status" value="1"/>
</dbReference>
<evidence type="ECO:0000256" key="5">
    <source>
        <dbReference type="ARBA" id="ARBA00022989"/>
    </source>
</evidence>
<keyword evidence="3" id="KW-0547">Nucleotide-binding</keyword>
<accession>A0A1X0QDY5</accession>
<dbReference type="InterPro" id="IPR027417">
    <property type="entry name" value="P-loop_NTPase"/>
</dbReference>
<dbReference type="SMART" id="SM00382">
    <property type="entry name" value="AAA"/>
    <property type="match status" value="1"/>
</dbReference>
<keyword evidence="6 7" id="KW-0472">Membrane</keyword>
<feature type="domain" description="ABC transmembrane type-1" evidence="9">
    <location>
        <begin position="27"/>
        <end position="309"/>
    </location>
</feature>
<dbReference type="GO" id="GO:0016020">
    <property type="term" value="C:membrane"/>
    <property type="evidence" value="ECO:0007669"/>
    <property type="project" value="UniProtKB-SubCell"/>
</dbReference>
<dbReference type="Pfam" id="PF00664">
    <property type="entry name" value="ABC_membrane"/>
    <property type="match status" value="1"/>
</dbReference>
<evidence type="ECO:0000313" key="10">
    <source>
        <dbReference type="EMBL" id="ORD97913.1"/>
    </source>
</evidence>
<evidence type="ECO:0000256" key="6">
    <source>
        <dbReference type="ARBA" id="ARBA00023136"/>
    </source>
</evidence>
<dbReference type="PROSITE" id="PS50929">
    <property type="entry name" value="ABC_TM1F"/>
    <property type="match status" value="1"/>
</dbReference>
<dbReference type="InterPro" id="IPR003593">
    <property type="entry name" value="AAA+_ATPase"/>
</dbReference>
<feature type="transmembrane region" description="Helical" evidence="7">
    <location>
        <begin position="248"/>
        <end position="271"/>
    </location>
</feature>
<feature type="transmembrane region" description="Helical" evidence="7">
    <location>
        <begin position="164"/>
        <end position="182"/>
    </location>
</feature>
<evidence type="ECO:0000259" key="8">
    <source>
        <dbReference type="PROSITE" id="PS50893"/>
    </source>
</evidence>
<keyword evidence="2 7" id="KW-0812">Transmembrane</keyword>
<dbReference type="OrthoDB" id="6500128at2759"/>
<evidence type="ECO:0000256" key="7">
    <source>
        <dbReference type="SAM" id="Phobius"/>
    </source>
</evidence>
<dbReference type="InterPro" id="IPR039421">
    <property type="entry name" value="Type_1_exporter"/>
</dbReference>